<dbReference type="InterPro" id="IPR036315">
    <property type="entry name" value="BRCA2_hlx_sf"/>
</dbReference>
<keyword evidence="2" id="KW-0227">DNA damage</keyword>
<evidence type="ECO:0000256" key="2">
    <source>
        <dbReference type="ARBA" id="ARBA00022763"/>
    </source>
</evidence>
<evidence type="ECO:0000256" key="1">
    <source>
        <dbReference type="ARBA" id="ARBA00022737"/>
    </source>
</evidence>
<protein>
    <submittedName>
        <fullName evidence="10">Probable Brh2-Rad51-associated protein Brh2</fullName>
    </submittedName>
</protein>
<dbReference type="SUPFAM" id="SSF81872">
    <property type="entry name" value="BRCA2 helical domain"/>
    <property type="match status" value="1"/>
</dbReference>
<accession>A0A127Z3I2</accession>
<name>A0A127Z3I2_9BASI</name>
<feature type="region of interest" description="Disordered" evidence="7">
    <location>
        <begin position="464"/>
        <end position="541"/>
    </location>
</feature>
<dbReference type="InterPro" id="IPR015187">
    <property type="entry name" value="BRCA2_OB_1"/>
</dbReference>
<dbReference type="PANTHER" id="PTHR11289">
    <property type="entry name" value="BREAST CANCER TYPE 2 SUSCEPTIBILITY PROTEIN BRCA2"/>
    <property type="match status" value="1"/>
</dbReference>
<feature type="compositionally biased region" description="Polar residues" evidence="7">
    <location>
        <begin position="563"/>
        <end position="574"/>
    </location>
</feature>
<dbReference type="InterPro" id="IPR012340">
    <property type="entry name" value="NA-bd_OB-fold"/>
</dbReference>
<dbReference type="InterPro" id="IPR015252">
    <property type="entry name" value="BRCA2_hlx"/>
</dbReference>
<dbReference type="InterPro" id="IPR015525">
    <property type="entry name" value="BRCA2"/>
</dbReference>
<keyword evidence="3" id="KW-0238">DNA-binding</keyword>
<feature type="region of interest" description="Disordered" evidence="7">
    <location>
        <begin position="1006"/>
        <end position="1031"/>
    </location>
</feature>
<dbReference type="Pfam" id="PF09103">
    <property type="entry name" value="BRCA-2_OB1"/>
    <property type="match status" value="1"/>
</dbReference>
<keyword evidence="1" id="KW-0677">Repeat</keyword>
<dbReference type="Pfam" id="PF09169">
    <property type="entry name" value="BRCA-2_helical"/>
    <property type="match status" value="1"/>
</dbReference>
<proteinExistence type="predicted"/>
<keyword evidence="5" id="KW-0234">DNA repair</keyword>
<dbReference type="PROSITE" id="PS50138">
    <property type="entry name" value="BRCA2_REPEAT"/>
    <property type="match status" value="1"/>
</dbReference>
<evidence type="ECO:0000256" key="7">
    <source>
        <dbReference type="SAM" id="MobiDB-lite"/>
    </source>
</evidence>
<feature type="compositionally biased region" description="Basic and acidic residues" evidence="7">
    <location>
        <begin position="87"/>
        <end position="105"/>
    </location>
</feature>
<dbReference type="GO" id="GO:0000724">
    <property type="term" value="P:double-strand break repair via homologous recombination"/>
    <property type="evidence" value="ECO:0007669"/>
    <property type="project" value="InterPro"/>
</dbReference>
<feature type="region of interest" description="Disordered" evidence="7">
    <location>
        <begin position="555"/>
        <end position="574"/>
    </location>
</feature>
<evidence type="ECO:0000313" key="10">
    <source>
        <dbReference type="EMBL" id="CDR88408.1"/>
    </source>
</evidence>
<keyword evidence="6" id="KW-0175">Coiled coil</keyword>
<feature type="compositionally biased region" description="Polar residues" evidence="7">
    <location>
        <begin position="474"/>
        <end position="483"/>
    </location>
</feature>
<evidence type="ECO:0000256" key="4">
    <source>
        <dbReference type="ARBA" id="ARBA00023172"/>
    </source>
</evidence>
<dbReference type="OrthoDB" id="21095at2759"/>
<dbReference type="SUPFAM" id="SSF50249">
    <property type="entry name" value="Nucleic acid-binding proteins"/>
    <property type="match status" value="2"/>
</dbReference>
<feature type="region of interest" description="Disordered" evidence="7">
    <location>
        <begin position="76"/>
        <end position="117"/>
    </location>
</feature>
<feature type="compositionally biased region" description="Polar residues" evidence="7">
    <location>
        <begin position="106"/>
        <end position="117"/>
    </location>
</feature>
<sequence length="1093" mass="119392">MATQHEIGSPLTATALASVGHDHPYDDDELAATQQSILEELHTISEEALMDVSNHNGSIPEHCQGEQSHQTEVNMNPDLAQPTADNSHGRQVLESRPASQHDEKLSTSATAQDEATLSPSALQTIEASLPAPAPPVPTESGLEVQSSTADPIVETDPDTSGNAESVLLIERDEQPAIAALESLPPQPSFSGPSQLSEGGDPVPHAITTAPDLPHPVTSQFDADLEFDHADLFDGIEADAFDDIELSPPTRRTVVLPNLEGSFNDMDHRTPVSPTIPRNQMYIRSLADAEYLSDTEDVAAAEPPQMPEASQMTSFLDPTFAGFKTGHDKQIKLSDKALQAARKLMLELEEFTDMLPPTHTSQSSPQKRIHAVGTSSQTVQHSGNGQSMQPMLDRAPMQEIIPRQSSTAVNGSGSCSVDEKGKAVAVQAVPAAHVAAASQIERPPFATPKQTRTSLLSMNHSMASPMRTPAAASGSRFSTPQPTKRISLGTLPRVQLGASSTGRKRSLPRFVTPFKGGKRPRAEDQQDPASPLRRPNDAANQVLGQTSVLPMRQYPSTRAKEATTSKGPAVFSMQSNSPRHKLAEIGRPEYYSSLQMIAKGVPDEVLVILNDASRAAQYAFEGPDGALLMQKQALNELQARGCSHVEMPWVQNHWTLILWKLAAMVRLEPSSAPERWSWNELIRQLLYRYEREVHLAQRSCLKRIQERDSSAARPMVLVVSKIFEEESEVMDRSGAIVPRKNTILELSDGWYRIQALIDPVLTGACQRGRLRIGQKLAITGAMLDAKGEGKDVLTAYHMSNLVLAANSVSLARWDAKLGFASTQFCASARSLTPEGGLVSLMDVVIDKVFPHAYVDVDRSAFNPSAARGEEEEAEEKEAYVKRREDAIQRLELEMEAENRRLYELMEALSDLTGDSFLPAIPDDTNGRLEALANQLFEQLRAQPNPVAAVKEKVVAAGHTILVPWLHNLAKSAILAEDGLAGSSMRAKLEKLCPPRKVRAFRVVRLKDARLPPPPPPATAQQAGGSGVKHKRNPHARTVKVNVWDVAELEDELREGRRFLVTNLIPASKSAWRKADEMGDIFLSTSRDTKWRPVS</sequence>
<dbReference type="PANTHER" id="PTHR11289:SF0">
    <property type="entry name" value="BREAST CANCER TYPE 2 SUSCEPTIBILITY PROTEIN"/>
    <property type="match status" value="1"/>
</dbReference>
<dbReference type="GO" id="GO:0006355">
    <property type="term" value="P:regulation of DNA-templated transcription"/>
    <property type="evidence" value="ECO:0007669"/>
    <property type="project" value="TreeGrafter"/>
</dbReference>
<dbReference type="AlphaFoldDB" id="A0A127Z3I2"/>
<organism evidence="10">
    <name type="scientific">Sporisorium scitamineum</name>
    <dbReference type="NCBI Taxonomy" id="49012"/>
    <lineage>
        <taxon>Eukaryota</taxon>
        <taxon>Fungi</taxon>
        <taxon>Dikarya</taxon>
        <taxon>Basidiomycota</taxon>
        <taxon>Ustilaginomycotina</taxon>
        <taxon>Ustilaginomycetes</taxon>
        <taxon>Ustilaginales</taxon>
        <taxon>Ustilaginaceae</taxon>
        <taxon>Sporisorium</taxon>
    </lineage>
</organism>
<dbReference type="Pfam" id="PF00634">
    <property type="entry name" value="BRCA2"/>
    <property type="match status" value="1"/>
</dbReference>
<reference evidence="10" key="1">
    <citation type="submission" date="2014-06" db="EMBL/GenBank/DDBJ databases">
        <authorList>
            <person name="Ju J."/>
            <person name="Zhang J."/>
        </authorList>
    </citation>
    <scope>NUCLEOTIDE SEQUENCE</scope>
    <source>
        <strain evidence="10">SscI8</strain>
    </source>
</reference>
<dbReference type="InterPro" id="IPR002093">
    <property type="entry name" value="BRCA2_repeat"/>
</dbReference>
<evidence type="ECO:0000256" key="3">
    <source>
        <dbReference type="ARBA" id="ARBA00023125"/>
    </source>
</evidence>
<feature type="region of interest" description="Disordered" evidence="7">
    <location>
        <begin position="129"/>
        <end position="160"/>
    </location>
</feature>
<dbReference type="GO" id="GO:0003677">
    <property type="term" value="F:DNA binding"/>
    <property type="evidence" value="ECO:0007669"/>
    <property type="project" value="UniProtKB-KW"/>
</dbReference>
<dbReference type="EMBL" id="LK056678">
    <property type="protein sequence ID" value="CDR88408.1"/>
    <property type="molecule type" value="Genomic_DNA"/>
</dbReference>
<feature type="domain" description="Breast cancer type 2 susceptibility protein helical" evidence="9">
    <location>
        <begin position="645"/>
        <end position="692"/>
    </location>
</feature>
<keyword evidence="4" id="KW-0233">DNA recombination</keyword>
<evidence type="ECO:0000256" key="6">
    <source>
        <dbReference type="SAM" id="Coils"/>
    </source>
</evidence>
<feature type="domain" description="BRCA2 OB1" evidence="8">
    <location>
        <begin position="698"/>
        <end position="819"/>
    </location>
</feature>
<evidence type="ECO:0000256" key="5">
    <source>
        <dbReference type="ARBA" id="ARBA00023204"/>
    </source>
</evidence>
<evidence type="ECO:0000259" key="9">
    <source>
        <dbReference type="Pfam" id="PF09169"/>
    </source>
</evidence>
<feature type="coiled-coil region" evidence="6">
    <location>
        <begin position="872"/>
        <end position="906"/>
    </location>
</feature>
<dbReference type="Gene3D" id="2.40.50.140">
    <property type="entry name" value="Nucleic acid-binding proteins"/>
    <property type="match status" value="3"/>
</dbReference>
<dbReference type="CDD" id="cd04493">
    <property type="entry name" value="BRCA2DBD_OB1"/>
    <property type="match status" value="1"/>
</dbReference>
<evidence type="ECO:0000259" key="8">
    <source>
        <dbReference type="Pfam" id="PF09103"/>
    </source>
</evidence>
<gene>
    <name evidence="10" type="ORF">SPSC_04235</name>
</gene>